<dbReference type="Proteomes" id="UP000713222">
    <property type="component" value="Unassembled WGS sequence"/>
</dbReference>
<comment type="similarity">
    <text evidence="3">Belongs to the trans-sulfuration enzymes family.</text>
</comment>
<dbReference type="EMBL" id="RGET01000044">
    <property type="protein sequence ID" value="NBN88072.1"/>
    <property type="molecule type" value="Genomic_DNA"/>
</dbReference>
<dbReference type="AlphaFoldDB" id="A0A964V0N4"/>
<name>A0A964V0N4_9PROT</name>
<accession>A0A964V0N4</accession>
<keyword evidence="4" id="KW-0808">Transferase</keyword>
<comment type="caution">
    <text evidence="4">The sequence shown here is derived from an EMBL/GenBank/DDBJ whole genome shotgun (WGS) entry which is preliminary data.</text>
</comment>
<evidence type="ECO:0000313" key="4">
    <source>
        <dbReference type="EMBL" id="NBN88072.1"/>
    </source>
</evidence>
<dbReference type="InterPro" id="IPR015422">
    <property type="entry name" value="PyrdxlP-dep_Trfase_small"/>
</dbReference>
<dbReference type="PANTHER" id="PTHR11808">
    <property type="entry name" value="TRANS-SULFURATION ENZYME FAMILY MEMBER"/>
    <property type="match status" value="1"/>
</dbReference>
<dbReference type="PANTHER" id="PTHR11808:SF80">
    <property type="entry name" value="CYSTATHIONINE GAMMA-LYASE"/>
    <property type="match status" value="1"/>
</dbReference>
<dbReference type="Gene3D" id="3.40.640.10">
    <property type="entry name" value="Type I PLP-dependent aspartate aminotransferase-like (Major domain)"/>
    <property type="match status" value="1"/>
</dbReference>
<dbReference type="GO" id="GO:0016846">
    <property type="term" value="F:carbon-sulfur lyase activity"/>
    <property type="evidence" value="ECO:0007669"/>
    <property type="project" value="TreeGrafter"/>
</dbReference>
<evidence type="ECO:0000256" key="2">
    <source>
        <dbReference type="ARBA" id="ARBA00022898"/>
    </source>
</evidence>
<organism evidence="4 5">
    <name type="scientific">Candidatus Fonsibacter lacus</name>
    <dbReference type="NCBI Taxonomy" id="2576439"/>
    <lineage>
        <taxon>Bacteria</taxon>
        <taxon>Pseudomonadati</taxon>
        <taxon>Pseudomonadota</taxon>
        <taxon>Alphaproteobacteria</taxon>
        <taxon>Candidatus Pelagibacterales</taxon>
        <taxon>Candidatus Pelagibacterales incertae sedis</taxon>
        <taxon>Candidatus Fonsibacter</taxon>
    </lineage>
</organism>
<comment type="cofactor">
    <cofactor evidence="1 3">
        <name>pyridoxal 5'-phosphate</name>
        <dbReference type="ChEBI" id="CHEBI:597326"/>
    </cofactor>
</comment>
<dbReference type="GO" id="GO:0005737">
    <property type="term" value="C:cytoplasm"/>
    <property type="evidence" value="ECO:0007669"/>
    <property type="project" value="TreeGrafter"/>
</dbReference>
<dbReference type="InterPro" id="IPR015424">
    <property type="entry name" value="PyrdxlP-dep_Trfase"/>
</dbReference>
<dbReference type="GO" id="GO:0008483">
    <property type="term" value="F:transaminase activity"/>
    <property type="evidence" value="ECO:0007669"/>
    <property type="project" value="UniProtKB-KW"/>
</dbReference>
<dbReference type="GO" id="GO:0009086">
    <property type="term" value="P:methionine biosynthetic process"/>
    <property type="evidence" value="ECO:0007669"/>
    <property type="project" value="UniProtKB-ARBA"/>
</dbReference>
<dbReference type="SUPFAM" id="SSF53383">
    <property type="entry name" value="PLP-dependent transferases"/>
    <property type="match status" value="1"/>
</dbReference>
<keyword evidence="2 3" id="KW-0663">Pyridoxal phosphate</keyword>
<dbReference type="FunFam" id="3.90.1150.10:FF:000033">
    <property type="entry name" value="Cystathionine gamma-synthase"/>
    <property type="match status" value="1"/>
</dbReference>
<dbReference type="GO" id="GO:0019346">
    <property type="term" value="P:transsulfuration"/>
    <property type="evidence" value="ECO:0007669"/>
    <property type="project" value="InterPro"/>
</dbReference>
<proteinExistence type="inferred from homology"/>
<gene>
    <name evidence="4" type="ORF">EBV32_03160</name>
</gene>
<sequence length="285" mass="31842">SSALFGSCKEIIKNILPRYGVEVTFVDGKNINEWKKAIKKNTKIFFFETPSNPLLELIDIKAVCNIAKKYKIKTVVDNIFASPVLQKPVLLGADIIVYSGTKHIDGQGRVLGGAILSSAKFKENILKPFLRHTGPAISPFNAWVLLKGLETIKIRVEAQSNAALEIAQFLDKHSKIEKVFYPFLRNFSQYSLAKKQQSLGGTILSFKIKGKKKEAFKFINKLKIFDISNNLGDTKSIVTHPTTTTHRILTENERLSLGITENLIRLSIGLETISDLKKDLVTALK</sequence>
<evidence type="ECO:0000256" key="3">
    <source>
        <dbReference type="RuleBase" id="RU362118"/>
    </source>
</evidence>
<evidence type="ECO:0000256" key="1">
    <source>
        <dbReference type="ARBA" id="ARBA00001933"/>
    </source>
</evidence>
<evidence type="ECO:0000313" key="5">
    <source>
        <dbReference type="Proteomes" id="UP000713222"/>
    </source>
</evidence>
<dbReference type="Pfam" id="PF01053">
    <property type="entry name" value="Cys_Met_Meta_PP"/>
    <property type="match status" value="1"/>
</dbReference>
<reference evidence="4" key="1">
    <citation type="submission" date="2018-10" db="EMBL/GenBank/DDBJ databases">
        <title>Iterative Subtractive Binning of Freshwater Chronoseries Metagenomes Recovers Nearly Complete Genomes from over Four Hundred Novel Species.</title>
        <authorList>
            <person name="Rodriguez-R L.M."/>
            <person name="Tsementzi D."/>
            <person name="Luo C."/>
            <person name="Konstantinidis K.T."/>
        </authorList>
    </citation>
    <scope>NUCLEOTIDE SEQUENCE</scope>
    <source>
        <strain evidence="4">WB7_6_001</strain>
    </source>
</reference>
<feature type="non-terminal residue" evidence="4">
    <location>
        <position position="1"/>
    </location>
</feature>
<keyword evidence="4" id="KW-0032">Aminotransferase</keyword>
<protein>
    <submittedName>
        <fullName evidence="4">Aminotransferase class I/II-fold pyridoxal phosphate-dependent enzyme</fullName>
    </submittedName>
</protein>
<dbReference type="InterPro" id="IPR015421">
    <property type="entry name" value="PyrdxlP-dep_Trfase_major"/>
</dbReference>
<dbReference type="InterPro" id="IPR000277">
    <property type="entry name" value="Cys/Met-Metab_PyrdxlP-dep_enz"/>
</dbReference>
<dbReference type="Gene3D" id="3.90.1150.10">
    <property type="entry name" value="Aspartate Aminotransferase, domain 1"/>
    <property type="match status" value="1"/>
</dbReference>
<dbReference type="GO" id="GO:0030170">
    <property type="term" value="F:pyridoxal phosphate binding"/>
    <property type="evidence" value="ECO:0007669"/>
    <property type="project" value="InterPro"/>
</dbReference>